<proteinExistence type="predicted"/>
<dbReference type="Proteomes" id="UP000321523">
    <property type="component" value="Unassembled WGS sequence"/>
</dbReference>
<feature type="transmembrane region" description="Helical" evidence="1">
    <location>
        <begin position="12"/>
        <end position="31"/>
    </location>
</feature>
<dbReference type="PANTHER" id="PTHR28008:SF1">
    <property type="entry name" value="DOMAIN PROTEIN, PUTATIVE (AFU_ORTHOLOGUE AFUA_3G10980)-RELATED"/>
    <property type="match status" value="1"/>
</dbReference>
<sequence length="130" mass="13626">MTHIDSILLRTPNVLLVRTAAVCAAVVIAFASLSPQGPAIQSGLSDKVDHLAAYTVLMLLMALGWSHRIGLGILLGAAIGFGGLLELLQAFSPGRQPDWADLAVNSCGALIGLALAFLVFRQRRHGTRAG</sequence>
<keyword evidence="1" id="KW-0812">Transmembrane</keyword>
<dbReference type="NCBIfam" id="NF037970">
    <property type="entry name" value="vanZ_1"/>
    <property type="match status" value="1"/>
</dbReference>
<keyword evidence="1" id="KW-1133">Transmembrane helix</keyword>
<keyword evidence="1" id="KW-0472">Membrane</keyword>
<name>A0A512DN78_9PROT</name>
<comment type="caution">
    <text evidence="3">The sequence shown here is derived from an EMBL/GenBank/DDBJ whole genome shotgun (WGS) entry which is preliminary data.</text>
</comment>
<dbReference type="PANTHER" id="PTHR28008">
    <property type="entry name" value="DOMAIN PROTEIN, PUTATIVE (AFU_ORTHOLOGUE AFUA_3G10980)-RELATED"/>
    <property type="match status" value="1"/>
</dbReference>
<dbReference type="RefSeq" id="WP_052831463.1">
    <property type="nucleotide sequence ID" value="NZ_BJYZ01000007.1"/>
</dbReference>
<evidence type="ECO:0000313" key="4">
    <source>
        <dbReference type="Proteomes" id="UP000321523"/>
    </source>
</evidence>
<feature type="transmembrane region" description="Helical" evidence="1">
    <location>
        <begin position="51"/>
        <end position="66"/>
    </location>
</feature>
<evidence type="ECO:0000256" key="1">
    <source>
        <dbReference type="SAM" id="Phobius"/>
    </source>
</evidence>
<protein>
    <recommendedName>
        <fullName evidence="2">VanZ-like domain-containing protein</fullName>
    </recommendedName>
</protein>
<dbReference type="EMBL" id="BJYZ01000007">
    <property type="protein sequence ID" value="GEO37898.1"/>
    <property type="molecule type" value="Genomic_DNA"/>
</dbReference>
<reference evidence="3 4" key="1">
    <citation type="submission" date="2019-07" db="EMBL/GenBank/DDBJ databases">
        <title>Whole genome shotgun sequence of Skermanella aerolata NBRC 106429.</title>
        <authorList>
            <person name="Hosoyama A."/>
            <person name="Uohara A."/>
            <person name="Ohji S."/>
            <person name="Ichikawa N."/>
        </authorList>
    </citation>
    <scope>NUCLEOTIDE SEQUENCE [LARGE SCALE GENOMIC DNA]</scope>
    <source>
        <strain evidence="3 4">NBRC 106429</strain>
    </source>
</reference>
<evidence type="ECO:0000313" key="3">
    <source>
        <dbReference type="EMBL" id="GEO37898.1"/>
    </source>
</evidence>
<feature type="transmembrane region" description="Helical" evidence="1">
    <location>
        <begin position="73"/>
        <end position="91"/>
    </location>
</feature>
<keyword evidence="4" id="KW-1185">Reference proteome</keyword>
<dbReference type="InterPro" id="IPR006976">
    <property type="entry name" value="VanZ-like"/>
</dbReference>
<feature type="domain" description="VanZ-like" evidence="2">
    <location>
        <begin position="48"/>
        <end position="119"/>
    </location>
</feature>
<organism evidence="3 4">
    <name type="scientific">Skermanella aerolata</name>
    <dbReference type="NCBI Taxonomy" id="393310"/>
    <lineage>
        <taxon>Bacteria</taxon>
        <taxon>Pseudomonadati</taxon>
        <taxon>Pseudomonadota</taxon>
        <taxon>Alphaproteobacteria</taxon>
        <taxon>Rhodospirillales</taxon>
        <taxon>Azospirillaceae</taxon>
        <taxon>Skermanella</taxon>
    </lineage>
</organism>
<dbReference type="OrthoDB" id="1524985at2"/>
<feature type="transmembrane region" description="Helical" evidence="1">
    <location>
        <begin position="103"/>
        <end position="120"/>
    </location>
</feature>
<evidence type="ECO:0000259" key="2">
    <source>
        <dbReference type="Pfam" id="PF04892"/>
    </source>
</evidence>
<dbReference type="AlphaFoldDB" id="A0A512DN78"/>
<dbReference type="Pfam" id="PF04892">
    <property type="entry name" value="VanZ"/>
    <property type="match status" value="1"/>
</dbReference>
<accession>A0A512DN78</accession>
<gene>
    <name evidence="3" type="ORF">SAE02_20460</name>
</gene>